<evidence type="ECO:0000256" key="1">
    <source>
        <dbReference type="SAM" id="Phobius"/>
    </source>
</evidence>
<protein>
    <submittedName>
        <fullName evidence="2">Uncharacterized protein</fullName>
    </submittedName>
</protein>
<comment type="caution">
    <text evidence="2">The sequence shown here is derived from an EMBL/GenBank/DDBJ whole genome shotgun (WGS) entry which is preliminary data.</text>
</comment>
<evidence type="ECO:0000313" key="3">
    <source>
        <dbReference type="Proteomes" id="UP001139451"/>
    </source>
</evidence>
<feature type="transmembrane region" description="Helical" evidence="1">
    <location>
        <begin position="6"/>
        <end position="31"/>
    </location>
</feature>
<evidence type="ECO:0000313" key="2">
    <source>
        <dbReference type="EMBL" id="MCP3732056.1"/>
    </source>
</evidence>
<organism evidence="2 3">
    <name type="scientific">Sphingomonas tagetis</name>
    <dbReference type="NCBI Taxonomy" id="2949092"/>
    <lineage>
        <taxon>Bacteria</taxon>
        <taxon>Pseudomonadati</taxon>
        <taxon>Pseudomonadota</taxon>
        <taxon>Alphaproteobacteria</taxon>
        <taxon>Sphingomonadales</taxon>
        <taxon>Sphingomonadaceae</taxon>
        <taxon>Sphingomonas</taxon>
    </lineage>
</organism>
<accession>A0A9X2KN09</accession>
<proteinExistence type="predicted"/>
<name>A0A9X2KN09_9SPHN</name>
<keyword evidence="1" id="KW-0812">Transmembrane</keyword>
<dbReference type="AlphaFoldDB" id="A0A9X2KN09"/>
<gene>
    <name evidence="2" type="ORF">M9978_16650</name>
</gene>
<keyword evidence="3" id="KW-1185">Reference proteome</keyword>
<sequence>MIAPIIVSVIAALAFYGDVVGQLIACAWLTVGAYFVTQTESRGLYADIVFLFTWPIHVWLEWDE</sequence>
<dbReference type="EMBL" id="JAMLDX010000014">
    <property type="protein sequence ID" value="MCP3732056.1"/>
    <property type="molecule type" value="Genomic_DNA"/>
</dbReference>
<feature type="transmembrane region" description="Helical" evidence="1">
    <location>
        <begin position="43"/>
        <end position="60"/>
    </location>
</feature>
<keyword evidence="1" id="KW-0472">Membrane</keyword>
<dbReference type="RefSeq" id="WP_254295166.1">
    <property type="nucleotide sequence ID" value="NZ_JAMLDX010000014.1"/>
</dbReference>
<reference evidence="2" key="1">
    <citation type="submission" date="2022-05" db="EMBL/GenBank/DDBJ databases">
        <title>Sphingomonas sp. strain MG17 Genome sequencing and assembly.</title>
        <authorList>
            <person name="Kim I."/>
        </authorList>
    </citation>
    <scope>NUCLEOTIDE SEQUENCE</scope>
    <source>
        <strain evidence="2">MG17</strain>
    </source>
</reference>
<dbReference type="Proteomes" id="UP001139451">
    <property type="component" value="Unassembled WGS sequence"/>
</dbReference>
<keyword evidence="1" id="KW-1133">Transmembrane helix</keyword>